<evidence type="ECO:0000256" key="1">
    <source>
        <dbReference type="ARBA" id="ARBA00005015"/>
    </source>
</evidence>
<dbReference type="SUPFAM" id="SSF54211">
    <property type="entry name" value="Ribosomal protein S5 domain 2-like"/>
    <property type="match status" value="1"/>
</dbReference>
<dbReference type="InterPro" id="IPR020568">
    <property type="entry name" value="Ribosomal_Su5_D2-typ_SF"/>
</dbReference>
<proteinExistence type="inferred from homology"/>
<dbReference type="PANTHER" id="PTHR20861">
    <property type="entry name" value="HOMOSERINE/4-DIPHOSPHOCYTIDYL-2-C-METHYL-D-ERYTHRITOL KINASE"/>
    <property type="match status" value="1"/>
</dbReference>
<dbReference type="NCBIfam" id="TIGR00191">
    <property type="entry name" value="thrB"/>
    <property type="match status" value="1"/>
</dbReference>
<evidence type="ECO:0000256" key="6">
    <source>
        <dbReference type="ARBA" id="ARBA00022679"/>
    </source>
</evidence>
<evidence type="ECO:0000256" key="13">
    <source>
        <dbReference type="HAMAP-Rule" id="MF_00384"/>
    </source>
</evidence>
<reference evidence="15 16" key="1">
    <citation type="submission" date="2022-04" db="EMBL/GenBank/DDBJ databases">
        <title>Genome diversity in the genus Frankia.</title>
        <authorList>
            <person name="Carlos-Shanley C."/>
            <person name="Hahn D."/>
        </authorList>
    </citation>
    <scope>NUCLEOTIDE SEQUENCE [LARGE SCALE GENOMIC DNA]</scope>
    <source>
        <strain evidence="15 16">Ag45/Mut15</strain>
    </source>
</reference>
<keyword evidence="6 13" id="KW-0808">Transferase</keyword>
<dbReference type="InterPro" id="IPR000870">
    <property type="entry name" value="Homoserine_kinase"/>
</dbReference>
<evidence type="ECO:0000256" key="5">
    <source>
        <dbReference type="ARBA" id="ARBA00022605"/>
    </source>
</evidence>
<evidence type="ECO:0000256" key="10">
    <source>
        <dbReference type="ARBA" id="ARBA00022840"/>
    </source>
</evidence>
<dbReference type="RefSeq" id="WP_248824231.1">
    <property type="nucleotide sequence ID" value="NZ_JALKFT010000006.1"/>
</dbReference>
<dbReference type="GO" id="GO:0004413">
    <property type="term" value="F:homoserine kinase activity"/>
    <property type="evidence" value="ECO:0007669"/>
    <property type="project" value="UniProtKB-EC"/>
</dbReference>
<comment type="pathway">
    <text evidence="1 13">Amino-acid biosynthesis; L-threonine biosynthesis; L-threonine from L-aspartate: step 4/5.</text>
</comment>
<organism evidence="15 16">
    <name type="scientific">Frankia umida</name>
    <dbReference type="NCBI Taxonomy" id="573489"/>
    <lineage>
        <taxon>Bacteria</taxon>
        <taxon>Bacillati</taxon>
        <taxon>Actinomycetota</taxon>
        <taxon>Actinomycetes</taxon>
        <taxon>Frankiales</taxon>
        <taxon>Frankiaceae</taxon>
        <taxon>Frankia</taxon>
    </lineage>
</organism>
<keyword evidence="10 13" id="KW-0067">ATP-binding</keyword>
<evidence type="ECO:0000256" key="12">
    <source>
        <dbReference type="ARBA" id="ARBA00049954"/>
    </source>
</evidence>
<feature type="domain" description="GHMP kinase N-terminal" evidence="14">
    <location>
        <begin position="66"/>
        <end position="153"/>
    </location>
</feature>
<comment type="caution">
    <text evidence="15">The sequence shown here is derived from an EMBL/GenBank/DDBJ whole genome shotgun (WGS) entry which is preliminary data.</text>
</comment>
<keyword evidence="16" id="KW-1185">Reference proteome</keyword>
<dbReference type="PRINTS" id="PR00958">
    <property type="entry name" value="HOMSERKINASE"/>
</dbReference>
<evidence type="ECO:0000256" key="4">
    <source>
        <dbReference type="ARBA" id="ARBA00017858"/>
    </source>
</evidence>
<dbReference type="HAMAP" id="MF_00384">
    <property type="entry name" value="Homoser_kinase"/>
    <property type="match status" value="1"/>
</dbReference>
<keyword evidence="7 13" id="KW-0791">Threonine biosynthesis</keyword>
<dbReference type="EC" id="2.7.1.39" evidence="3 13"/>
<keyword evidence="13" id="KW-0963">Cytoplasm</keyword>
<name>A0ABT0JWD0_9ACTN</name>
<comment type="subcellular location">
    <subcellularLocation>
        <location evidence="13">Cytoplasm</location>
    </subcellularLocation>
</comment>
<dbReference type="PIRSF" id="PIRSF000676">
    <property type="entry name" value="Homoser_kin"/>
    <property type="match status" value="1"/>
</dbReference>
<dbReference type="InterPro" id="IPR006204">
    <property type="entry name" value="GHMP_kinase_N_dom"/>
</dbReference>
<dbReference type="Gene3D" id="3.30.230.10">
    <property type="match status" value="1"/>
</dbReference>
<comment type="catalytic activity">
    <reaction evidence="11 13">
        <text>L-homoserine + ATP = O-phospho-L-homoserine + ADP + H(+)</text>
        <dbReference type="Rhea" id="RHEA:13985"/>
        <dbReference type="ChEBI" id="CHEBI:15378"/>
        <dbReference type="ChEBI" id="CHEBI:30616"/>
        <dbReference type="ChEBI" id="CHEBI:57476"/>
        <dbReference type="ChEBI" id="CHEBI:57590"/>
        <dbReference type="ChEBI" id="CHEBI:456216"/>
        <dbReference type="EC" id="2.7.1.39"/>
    </reaction>
</comment>
<keyword evidence="8 13" id="KW-0547">Nucleotide-binding</keyword>
<evidence type="ECO:0000259" key="14">
    <source>
        <dbReference type="Pfam" id="PF00288"/>
    </source>
</evidence>
<evidence type="ECO:0000256" key="9">
    <source>
        <dbReference type="ARBA" id="ARBA00022777"/>
    </source>
</evidence>
<evidence type="ECO:0000256" key="2">
    <source>
        <dbReference type="ARBA" id="ARBA00007370"/>
    </source>
</evidence>
<comment type="similarity">
    <text evidence="2 13">Belongs to the GHMP kinase family. Homoserine kinase subfamily.</text>
</comment>
<dbReference type="Gene3D" id="3.30.70.890">
    <property type="entry name" value="GHMP kinase, C-terminal domain"/>
    <property type="match status" value="1"/>
</dbReference>
<gene>
    <name evidence="13 15" type="primary">thrB</name>
    <name evidence="15" type="ORF">MXD59_08680</name>
</gene>
<dbReference type="EMBL" id="JALKFT010000006">
    <property type="protein sequence ID" value="MCK9875846.1"/>
    <property type="molecule type" value="Genomic_DNA"/>
</dbReference>
<evidence type="ECO:0000256" key="11">
    <source>
        <dbReference type="ARBA" id="ARBA00049375"/>
    </source>
</evidence>
<evidence type="ECO:0000313" key="16">
    <source>
        <dbReference type="Proteomes" id="UP001201873"/>
    </source>
</evidence>
<evidence type="ECO:0000256" key="3">
    <source>
        <dbReference type="ARBA" id="ARBA00012078"/>
    </source>
</evidence>
<evidence type="ECO:0000256" key="7">
    <source>
        <dbReference type="ARBA" id="ARBA00022697"/>
    </source>
</evidence>
<protein>
    <recommendedName>
        <fullName evidence="4 13">Homoserine kinase</fullName>
        <shortName evidence="13">HK</shortName>
        <shortName evidence="13">HSK</shortName>
        <ecNumber evidence="3 13">2.7.1.39</ecNumber>
    </recommendedName>
</protein>
<evidence type="ECO:0000313" key="15">
    <source>
        <dbReference type="EMBL" id="MCK9875846.1"/>
    </source>
</evidence>
<dbReference type="PANTHER" id="PTHR20861:SF1">
    <property type="entry name" value="HOMOSERINE KINASE"/>
    <property type="match status" value="1"/>
</dbReference>
<dbReference type="Pfam" id="PF00288">
    <property type="entry name" value="GHMP_kinases_N"/>
    <property type="match status" value="1"/>
</dbReference>
<accession>A0ABT0JWD0</accession>
<dbReference type="PROSITE" id="PS00627">
    <property type="entry name" value="GHMP_KINASES_ATP"/>
    <property type="match status" value="1"/>
</dbReference>
<sequence>MGGASSGVAGRVRVRVPATSANLGPGFDSFGLALGLYDEVEVALTASGLTVDVTGADAVAQDETHLVVRAIRAAFDVLGRPQPGLALRCVNRIPHGRGLGSSAAAIVAGIIAAAALAEADGPASGAGGAGWMLRLADELEGHPDNVAAALVGGFTVAWSDAHGADCLRVEPFEQVRPVVFVPTLRQSTEASRGALPERVPLADAARTLGRAALLALAMSAAEPAAADTRATTLLRATEDFLHQPYRLPATAATGELVGRLRAMGIAATLSGSGPSVLALAVGGQQATVAAGAVTGEFTVLPLSVDRGGAQVLTVDRNG</sequence>
<keyword evidence="5 13" id="KW-0028">Amino-acid biosynthesis</keyword>
<dbReference type="InterPro" id="IPR036554">
    <property type="entry name" value="GHMP_kinase_C_sf"/>
</dbReference>
<evidence type="ECO:0000256" key="8">
    <source>
        <dbReference type="ARBA" id="ARBA00022741"/>
    </source>
</evidence>
<dbReference type="SUPFAM" id="SSF55060">
    <property type="entry name" value="GHMP Kinase, C-terminal domain"/>
    <property type="match status" value="1"/>
</dbReference>
<dbReference type="InterPro" id="IPR014721">
    <property type="entry name" value="Ribsml_uS5_D2-typ_fold_subgr"/>
</dbReference>
<dbReference type="InterPro" id="IPR006203">
    <property type="entry name" value="GHMP_knse_ATP-bd_CS"/>
</dbReference>
<feature type="binding site" evidence="13">
    <location>
        <begin position="94"/>
        <end position="104"/>
    </location>
    <ligand>
        <name>ATP</name>
        <dbReference type="ChEBI" id="CHEBI:30616"/>
    </ligand>
</feature>
<dbReference type="Proteomes" id="UP001201873">
    <property type="component" value="Unassembled WGS sequence"/>
</dbReference>
<comment type="function">
    <text evidence="12 13">Catalyzes the ATP-dependent phosphorylation of L-homoserine to L-homoserine phosphate.</text>
</comment>
<keyword evidence="9 13" id="KW-0418">Kinase</keyword>